<proteinExistence type="predicted"/>
<keyword evidence="3" id="KW-1185">Reference proteome</keyword>
<sequence>MEKTIFETEKIPFKERCKKDIKIKFFGIIIFASIPIFSFGEFNIMSILFILFFLFVFISITYDESKEFVYKIEFENENVKISGSNFDNDWIEKFEIKKVNIHIRKRVSKTGSVIGYKIVFKSAKKKITLNRLNNWNNFALLQIFTEFKKLKGEKITIDEKSLIDGIKKKAENEGEWKY</sequence>
<feature type="transmembrane region" description="Helical" evidence="1">
    <location>
        <begin position="21"/>
        <end position="38"/>
    </location>
</feature>
<dbReference type="Proteomes" id="UP000679008">
    <property type="component" value="Unassembled WGS sequence"/>
</dbReference>
<comment type="caution">
    <text evidence="2">The sequence shown here is derived from an EMBL/GenBank/DDBJ whole genome shotgun (WGS) entry which is preliminary data.</text>
</comment>
<keyword evidence="1" id="KW-0472">Membrane</keyword>
<keyword evidence="1" id="KW-1133">Transmembrane helix</keyword>
<feature type="transmembrane region" description="Helical" evidence="1">
    <location>
        <begin position="44"/>
        <end position="62"/>
    </location>
</feature>
<evidence type="ECO:0000256" key="1">
    <source>
        <dbReference type="SAM" id="Phobius"/>
    </source>
</evidence>
<dbReference type="RefSeq" id="WP_210788627.1">
    <property type="nucleotide sequence ID" value="NZ_JAGPXB010000003.1"/>
</dbReference>
<evidence type="ECO:0000313" key="3">
    <source>
        <dbReference type="Proteomes" id="UP000679008"/>
    </source>
</evidence>
<reference evidence="2 3" key="1">
    <citation type="submission" date="2021-04" db="EMBL/GenBank/DDBJ databases">
        <title>Description of novel Flavobacterium sp. F-328.</title>
        <authorList>
            <person name="Saticioglu I.B."/>
        </authorList>
    </citation>
    <scope>NUCLEOTIDE SEQUENCE [LARGE SCALE GENOMIC DNA]</scope>
    <source>
        <strain evidence="2 3">F-328</strain>
    </source>
</reference>
<organism evidence="2 3">
    <name type="scientific">Flavobacterium erciyesense</name>
    <dbReference type="NCBI Taxonomy" id="2825842"/>
    <lineage>
        <taxon>Bacteria</taxon>
        <taxon>Pseudomonadati</taxon>
        <taxon>Bacteroidota</taxon>
        <taxon>Flavobacteriia</taxon>
        <taxon>Flavobacteriales</taxon>
        <taxon>Flavobacteriaceae</taxon>
        <taxon>Flavobacterium</taxon>
    </lineage>
</organism>
<evidence type="ECO:0000313" key="2">
    <source>
        <dbReference type="EMBL" id="MBQ0908144.1"/>
    </source>
</evidence>
<protein>
    <submittedName>
        <fullName evidence="2">Uncharacterized protein</fullName>
    </submittedName>
</protein>
<dbReference type="EMBL" id="JAGPXB010000003">
    <property type="protein sequence ID" value="MBQ0908144.1"/>
    <property type="molecule type" value="Genomic_DNA"/>
</dbReference>
<keyword evidence="1" id="KW-0812">Transmembrane</keyword>
<gene>
    <name evidence="2" type="ORF">KBJ98_05465</name>
</gene>
<name>A0ABS5D2B9_9FLAO</name>
<accession>A0ABS5D2B9</accession>